<evidence type="ECO:0000256" key="4">
    <source>
        <dbReference type="RuleBase" id="RU003876"/>
    </source>
</evidence>
<dbReference type="Pfam" id="PF00956">
    <property type="entry name" value="NAP"/>
    <property type="match status" value="1"/>
</dbReference>
<dbReference type="FunFam" id="3.30.1120.90:FF:000001">
    <property type="entry name" value="Nucleosome assembly protein 1-like 1"/>
    <property type="match status" value="1"/>
</dbReference>
<organism evidence="6">
    <name type="scientific">Corethrella appendiculata</name>
    <dbReference type="NCBI Taxonomy" id="1370023"/>
    <lineage>
        <taxon>Eukaryota</taxon>
        <taxon>Metazoa</taxon>
        <taxon>Ecdysozoa</taxon>
        <taxon>Arthropoda</taxon>
        <taxon>Hexapoda</taxon>
        <taxon>Insecta</taxon>
        <taxon>Pterygota</taxon>
        <taxon>Neoptera</taxon>
        <taxon>Endopterygota</taxon>
        <taxon>Diptera</taxon>
        <taxon>Nematocera</taxon>
        <taxon>Culicoidea</taxon>
        <taxon>Chaoboridae</taxon>
        <taxon>Corethrella</taxon>
    </lineage>
</organism>
<dbReference type="InterPro" id="IPR037231">
    <property type="entry name" value="NAP-like_sf"/>
</dbReference>
<feature type="region of interest" description="Disordered" evidence="5">
    <location>
        <begin position="332"/>
        <end position="396"/>
    </location>
</feature>
<dbReference type="InterPro" id="IPR002164">
    <property type="entry name" value="NAP_family"/>
</dbReference>
<dbReference type="Gene3D" id="3.30.1120.90">
    <property type="entry name" value="Nucleosome assembly protein"/>
    <property type="match status" value="1"/>
</dbReference>
<dbReference type="SUPFAM" id="SSF143113">
    <property type="entry name" value="NAP-like"/>
    <property type="match status" value="1"/>
</dbReference>
<sequence length="396" mass="46042">MSGSEDNVVANNVESSDGEETGTNNKKSFESFLSNPAYMTSVMRRQLLQSMVKELPETCQKRIKAMKNLQVDYLKLESQFFVDVYELECKYQEKYQSILDKRKQILNGLYEPKDDECKWEMEEEDEDEEISEKMQKITMDMKKSMPKYPEDCKGVPDFWLTVFKNTEILSDMVQSHDEPILKKLQDISIVYHKEPMSYVLEFHFAPNEYFKDSILKKTYFLRCKIDAEDPFVFEGPEIFKCTGCVINWNPSKNVTVKTIKKTQKHKSRGAFRTISKQVPNDSFFNFFNPPEVPEDESKLDEESQNILGTDFEIGHFLRARIIPKAVLYYTGEVDDDDDIDDEEEEEEEEDEEEEEEGEEEEDEVEEKPARTGGKKGNTGGGGKKKEAQNPAECQQQ</sequence>
<reference evidence="6" key="1">
    <citation type="journal article" date="2014" name="Insect Biochem. Mol. Biol.">
        <title>An insight into the sialome of the frog biting fly, Corethrella appendiculata.</title>
        <authorList>
            <person name="Ribeiro J.M.C."/>
            <person name="Chagas A.C."/>
            <person name="Pham V.M."/>
            <person name="Lounibos L.P."/>
            <person name="Calvo E."/>
        </authorList>
    </citation>
    <scope>NUCLEOTIDE SEQUENCE</scope>
    <source>
        <tissue evidence="6">Salivary glands</tissue>
    </source>
</reference>
<evidence type="ECO:0000313" key="6">
    <source>
        <dbReference type="EMBL" id="JAB58666.1"/>
    </source>
</evidence>
<dbReference type="EMBL" id="GANO01001205">
    <property type="protein sequence ID" value="JAB58666.1"/>
    <property type="molecule type" value="mRNA"/>
</dbReference>
<evidence type="ECO:0000256" key="5">
    <source>
        <dbReference type="SAM" id="MobiDB-lite"/>
    </source>
</evidence>
<dbReference type="AlphaFoldDB" id="U5EZ93"/>
<dbReference type="FunFam" id="1.20.5.1500:FF:000001">
    <property type="entry name" value="Nucleosome assembly protein 1-like 1"/>
    <property type="match status" value="1"/>
</dbReference>
<feature type="region of interest" description="Disordered" evidence="5">
    <location>
        <begin position="1"/>
        <end position="29"/>
    </location>
</feature>
<comment type="similarity">
    <text evidence="2 4">Belongs to the nucleosome assembly protein (NAP) family.</text>
</comment>
<evidence type="ECO:0000256" key="2">
    <source>
        <dbReference type="ARBA" id="ARBA00009947"/>
    </source>
</evidence>
<proteinExistence type="evidence at transcript level"/>
<dbReference type="Gene3D" id="1.20.5.1500">
    <property type="match status" value="1"/>
</dbReference>
<dbReference type="GO" id="GO:0006334">
    <property type="term" value="P:nucleosome assembly"/>
    <property type="evidence" value="ECO:0007669"/>
    <property type="project" value="InterPro"/>
</dbReference>
<accession>U5EZ93</accession>
<comment type="subcellular location">
    <subcellularLocation>
        <location evidence="1">Nucleus</location>
    </subcellularLocation>
</comment>
<dbReference type="GO" id="GO:0005634">
    <property type="term" value="C:nucleus"/>
    <property type="evidence" value="ECO:0007669"/>
    <property type="project" value="UniProtKB-SubCell"/>
</dbReference>
<feature type="compositionally biased region" description="Acidic residues" evidence="5">
    <location>
        <begin position="332"/>
        <end position="365"/>
    </location>
</feature>
<dbReference type="PANTHER" id="PTHR11875">
    <property type="entry name" value="TESTIS-SPECIFIC Y-ENCODED PROTEIN"/>
    <property type="match status" value="1"/>
</dbReference>
<name>U5EZ93_9DIPT</name>
<protein>
    <submittedName>
        <fullName evidence="6">Putative nucleosome assembly protein nap-1</fullName>
    </submittedName>
</protein>
<keyword evidence="3" id="KW-0539">Nucleus</keyword>
<evidence type="ECO:0000256" key="3">
    <source>
        <dbReference type="ARBA" id="ARBA00023242"/>
    </source>
</evidence>
<evidence type="ECO:0000256" key="1">
    <source>
        <dbReference type="ARBA" id="ARBA00004123"/>
    </source>
</evidence>